<gene>
    <name evidence="1" type="ORF">I302_02184</name>
    <name evidence="2" type="ORF">I302_103483</name>
</gene>
<reference evidence="1" key="3">
    <citation type="submission" date="2014-01" db="EMBL/GenBank/DDBJ databases">
        <title>Evolution of pathogenesis and genome organization in the Tremellales.</title>
        <authorList>
            <person name="Cuomo C."/>
            <person name="Litvintseva A."/>
            <person name="Heitman J."/>
            <person name="Chen Y."/>
            <person name="Sun S."/>
            <person name="Springer D."/>
            <person name="Dromer F."/>
            <person name="Young S."/>
            <person name="Zeng Q."/>
            <person name="Chapman S."/>
            <person name="Gujja S."/>
            <person name="Saif S."/>
            <person name="Birren B."/>
        </authorList>
    </citation>
    <scope>NUCLEOTIDE SEQUENCE</scope>
    <source>
        <strain evidence="1">CBS 10118</strain>
    </source>
</reference>
<reference evidence="2" key="4">
    <citation type="submission" date="2024-02" db="EMBL/GenBank/DDBJ databases">
        <title>Comparative genomics of Cryptococcus and Kwoniella reveals pathogenesis evolution and contrasting modes of karyotype evolution via chromosome fusion or intercentromeric recombination.</title>
        <authorList>
            <person name="Coelho M.A."/>
            <person name="David-Palma M."/>
            <person name="Shea T."/>
            <person name="Bowers K."/>
            <person name="McGinley-Smith S."/>
            <person name="Mohammad A.W."/>
            <person name="Gnirke A."/>
            <person name="Yurkov A.M."/>
            <person name="Nowrousian M."/>
            <person name="Sun S."/>
            <person name="Cuomo C.A."/>
            <person name="Heitman J."/>
        </authorList>
    </citation>
    <scope>NUCLEOTIDE SEQUENCE</scope>
    <source>
        <strain evidence="2">CBS 10118</strain>
    </source>
</reference>
<organism evidence="1">
    <name type="scientific">Kwoniella bestiolae CBS 10118</name>
    <dbReference type="NCBI Taxonomy" id="1296100"/>
    <lineage>
        <taxon>Eukaryota</taxon>
        <taxon>Fungi</taxon>
        <taxon>Dikarya</taxon>
        <taxon>Basidiomycota</taxon>
        <taxon>Agaricomycotina</taxon>
        <taxon>Tremellomycetes</taxon>
        <taxon>Tremellales</taxon>
        <taxon>Cryptococcaceae</taxon>
        <taxon>Kwoniella</taxon>
    </lineage>
</organism>
<evidence type="ECO:0000313" key="1">
    <source>
        <dbReference type="EMBL" id="OCF27343.1"/>
    </source>
</evidence>
<reference evidence="1" key="1">
    <citation type="submission" date="2013-07" db="EMBL/GenBank/DDBJ databases">
        <title>The Genome Sequence of Cryptococcus bestiolae CBS10118.</title>
        <authorList>
            <consortium name="The Broad Institute Genome Sequencing Platform"/>
            <person name="Cuomo C."/>
            <person name="Litvintseva A."/>
            <person name="Chen Y."/>
            <person name="Heitman J."/>
            <person name="Sun S."/>
            <person name="Springer D."/>
            <person name="Dromer F."/>
            <person name="Young S.K."/>
            <person name="Zeng Q."/>
            <person name="Gargeya S."/>
            <person name="Fitzgerald M."/>
            <person name="Abouelleil A."/>
            <person name="Alvarado L."/>
            <person name="Berlin A.M."/>
            <person name="Chapman S.B."/>
            <person name="Dewar J."/>
            <person name="Goldberg J."/>
            <person name="Griggs A."/>
            <person name="Gujja S."/>
            <person name="Hansen M."/>
            <person name="Howarth C."/>
            <person name="Imamovic A."/>
            <person name="Larimer J."/>
            <person name="McCowan C."/>
            <person name="Murphy C."/>
            <person name="Pearson M."/>
            <person name="Priest M."/>
            <person name="Roberts A."/>
            <person name="Saif S."/>
            <person name="Shea T."/>
            <person name="Sykes S."/>
            <person name="Wortman J."/>
            <person name="Nusbaum C."/>
            <person name="Birren B."/>
        </authorList>
    </citation>
    <scope>NUCLEOTIDE SEQUENCE [LARGE SCALE GENOMIC DNA]</scope>
    <source>
        <strain evidence="1">CBS 10118</strain>
    </source>
</reference>
<name>A0A1B9G8L2_9TREE</name>
<proteinExistence type="predicted"/>
<dbReference type="EMBL" id="CP144542">
    <property type="protein sequence ID" value="WVW81489.1"/>
    <property type="molecule type" value="Genomic_DNA"/>
</dbReference>
<dbReference type="GeneID" id="30206583"/>
<dbReference type="VEuPathDB" id="FungiDB:I302_02184"/>
<sequence length="142" mass="15640">MSYSVDYINYKVCLESEPAVTWQIGHTLSTSIATFLFSHPMRVLIDANSSEFSASPDTYSRLTVNMSIRAHSNQLHSIFKNRVTLPLCAVTPENRDGKWYEASSGGVGHGSYPTSDGPEFAQAVVASHLTEPFEIVRNNGQV</sequence>
<dbReference type="AlphaFoldDB" id="A0A1B9G8L2"/>
<dbReference type="KEGG" id="kbi:30206583"/>
<evidence type="ECO:0000313" key="2">
    <source>
        <dbReference type="EMBL" id="WVW81489.1"/>
    </source>
</evidence>
<dbReference type="RefSeq" id="XP_019048413.1">
    <property type="nucleotide sequence ID" value="XM_019188851.1"/>
</dbReference>
<keyword evidence="3" id="KW-1185">Reference proteome</keyword>
<dbReference type="Proteomes" id="UP000092730">
    <property type="component" value="Chromosome 2"/>
</dbReference>
<accession>A0A1B9G8L2</accession>
<dbReference type="OrthoDB" id="10511369at2759"/>
<reference evidence="2" key="2">
    <citation type="submission" date="2013-07" db="EMBL/GenBank/DDBJ databases">
        <authorList>
            <consortium name="The Broad Institute Genome Sequencing Platform"/>
            <person name="Cuomo C."/>
            <person name="Litvintseva A."/>
            <person name="Chen Y."/>
            <person name="Heitman J."/>
            <person name="Sun S."/>
            <person name="Springer D."/>
            <person name="Dromer F."/>
            <person name="Young S.K."/>
            <person name="Zeng Q."/>
            <person name="Gargeya S."/>
            <person name="Fitzgerald M."/>
            <person name="Abouelleil A."/>
            <person name="Alvarado L."/>
            <person name="Berlin A.M."/>
            <person name="Chapman S.B."/>
            <person name="Dewar J."/>
            <person name="Goldberg J."/>
            <person name="Griggs A."/>
            <person name="Gujja S."/>
            <person name="Hansen M."/>
            <person name="Howarth C."/>
            <person name="Imamovic A."/>
            <person name="Larimer J."/>
            <person name="McCowan C."/>
            <person name="Murphy C."/>
            <person name="Pearson M."/>
            <person name="Priest M."/>
            <person name="Roberts A."/>
            <person name="Saif S."/>
            <person name="Shea T."/>
            <person name="Sykes S."/>
            <person name="Wortman J."/>
            <person name="Nusbaum C."/>
            <person name="Birren B."/>
        </authorList>
    </citation>
    <scope>NUCLEOTIDE SEQUENCE</scope>
    <source>
        <strain evidence="2">CBS 10118</strain>
    </source>
</reference>
<evidence type="ECO:0000313" key="3">
    <source>
        <dbReference type="Proteomes" id="UP000092730"/>
    </source>
</evidence>
<protein>
    <submittedName>
        <fullName evidence="1">Uncharacterized protein</fullName>
    </submittedName>
</protein>
<dbReference type="EMBL" id="KI894019">
    <property type="protein sequence ID" value="OCF27343.1"/>
    <property type="molecule type" value="Genomic_DNA"/>
</dbReference>